<protein>
    <submittedName>
        <fullName evidence="1">Sporulation protein YqfC</fullName>
    </submittedName>
</protein>
<keyword evidence="2" id="KW-1185">Reference proteome</keyword>
<dbReference type="InterPro" id="IPR022477">
    <property type="entry name" value="Spore_YqfC"/>
</dbReference>
<evidence type="ECO:0000313" key="1">
    <source>
        <dbReference type="EMBL" id="NEZ45709.1"/>
    </source>
</evidence>
<reference evidence="1 2" key="1">
    <citation type="submission" date="2019-04" db="EMBL/GenBank/DDBJ databases">
        <title>Genome sequencing of Clostridium botulinum Groups I-IV and Clostridium butyricum.</title>
        <authorList>
            <person name="Brunt J."/>
            <person name="Van Vliet A.H.M."/>
            <person name="Stringer S.C."/>
            <person name="Carter A.T."/>
            <person name="Peck M.W."/>
        </authorList>
    </citation>
    <scope>NUCLEOTIDE SEQUENCE [LARGE SCALE GENOMIC DNA]</scope>
    <source>
        <strain evidence="1 2">IFR 18/094</strain>
    </source>
</reference>
<dbReference type="Proteomes" id="UP000473885">
    <property type="component" value="Unassembled WGS sequence"/>
</dbReference>
<sequence length="96" mass="10775">MKKKFYKTRQTMAETFDLPKDVILDMPRIIITGDKEITIENHRGVVVFEDEQVKVNSGIGLISIYGNNFEILFMGGSTITLGGIFKSVIYEGNGKN</sequence>
<dbReference type="AlphaFoldDB" id="A0A6M0R7W8"/>
<dbReference type="NCBIfam" id="TIGR02856">
    <property type="entry name" value="spore_yqfC"/>
    <property type="match status" value="1"/>
</dbReference>
<evidence type="ECO:0000313" key="2">
    <source>
        <dbReference type="Proteomes" id="UP000473885"/>
    </source>
</evidence>
<dbReference type="Pfam" id="PF07873">
    <property type="entry name" value="YabP"/>
    <property type="match status" value="1"/>
</dbReference>
<name>A0A6M0R7W8_9CLOT</name>
<organism evidence="1 2">
    <name type="scientific">Clostridium niameyense</name>
    <dbReference type="NCBI Taxonomy" id="1622073"/>
    <lineage>
        <taxon>Bacteria</taxon>
        <taxon>Bacillati</taxon>
        <taxon>Bacillota</taxon>
        <taxon>Clostridia</taxon>
        <taxon>Eubacteriales</taxon>
        <taxon>Clostridiaceae</taxon>
        <taxon>Clostridium</taxon>
    </lineage>
</organism>
<proteinExistence type="predicted"/>
<dbReference type="EMBL" id="SXDP01000001">
    <property type="protein sequence ID" value="NEZ45709.1"/>
    <property type="molecule type" value="Genomic_DNA"/>
</dbReference>
<dbReference type="RefSeq" id="WP_163248133.1">
    <property type="nucleotide sequence ID" value="NZ_SXDP01000001.1"/>
</dbReference>
<accession>A0A6M0R7W8</accession>
<comment type="caution">
    <text evidence="1">The sequence shown here is derived from an EMBL/GenBank/DDBJ whole genome shotgun (WGS) entry which is preliminary data.</text>
</comment>
<dbReference type="InterPro" id="IPR022476">
    <property type="entry name" value="Spore_YabP/YqfC"/>
</dbReference>
<gene>
    <name evidence="1" type="primary">yqfC</name>
    <name evidence="1" type="ORF">FDF74_00620</name>
</gene>